<dbReference type="OrthoDB" id="673991at2"/>
<keyword evidence="2" id="KW-0472">Membrane</keyword>
<evidence type="ECO:0008006" key="6">
    <source>
        <dbReference type="Google" id="ProtNLM"/>
    </source>
</evidence>
<organism evidence="4 5">
    <name type="scientific">Catalinimonas alkaloidigena</name>
    <dbReference type="NCBI Taxonomy" id="1075417"/>
    <lineage>
        <taxon>Bacteria</taxon>
        <taxon>Pseudomonadati</taxon>
        <taxon>Bacteroidota</taxon>
        <taxon>Cytophagia</taxon>
        <taxon>Cytophagales</taxon>
        <taxon>Catalimonadaceae</taxon>
        <taxon>Catalinimonas</taxon>
    </lineage>
</organism>
<reference evidence="4 5" key="1">
    <citation type="submission" date="2016-10" db="EMBL/GenBank/DDBJ databases">
        <authorList>
            <person name="de Groot N.N."/>
        </authorList>
    </citation>
    <scope>NUCLEOTIDE SEQUENCE [LARGE SCALE GENOMIC DNA]</scope>
    <source>
        <strain evidence="4 5">DSM 25186</strain>
    </source>
</reference>
<evidence type="ECO:0000256" key="2">
    <source>
        <dbReference type="SAM" id="Phobius"/>
    </source>
</evidence>
<feature type="chain" id="PRO_5011592046" description="DUF1440 domain-containing protein" evidence="3">
    <location>
        <begin position="28"/>
        <end position="180"/>
    </location>
</feature>
<dbReference type="Proteomes" id="UP000198510">
    <property type="component" value="Unassembled WGS sequence"/>
</dbReference>
<dbReference type="RefSeq" id="WP_089678299.1">
    <property type="nucleotide sequence ID" value="NZ_FNFO01000001.1"/>
</dbReference>
<proteinExistence type="predicted"/>
<evidence type="ECO:0000256" key="3">
    <source>
        <dbReference type="SAM" id="SignalP"/>
    </source>
</evidence>
<evidence type="ECO:0000256" key="1">
    <source>
        <dbReference type="SAM" id="MobiDB-lite"/>
    </source>
</evidence>
<sequence length="180" mass="19409">MKSSLVKLVRSSLIGTSAMTLFSYAAAALTQEQFEEPVVLGRLLQGRGQSPTVGQRIAGWGLHYAAGLGFTVGYHLLWRQTRLRPRPSTSALMGLANGVVGIGVWHLTFRLHPNPPALEWHKYYAQLLAAHVVFGTFVGMGYRHNAAVASSESSPVRPASPLPVPHRAQTDPTTSGGISR</sequence>
<evidence type="ECO:0000313" key="5">
    <source>
        <dbReference type="Proteomes" id="UP000198510"/>
    </source>
</evidence>
<keyword evidence="2" id="KW-1133">Transmembrane helix</keyword>
<evidence type="ECO:0000313" key="4">
    <source>
        <dbReference type="EMBL" id="SDJ89361.1"/>
    </source>
</evidence>
<name>A0A1G8XFW5_9BACT</name>
<feature type="signal peptide" evidence="3">
    <location>
        <begin position="1"/>
        <end position="27"/>
    </location>
</feature>
<dbReference type="STRING" id="1075417.SAMN05421823_101353"/>
<keyword evidence="5" id="KW-1185">Reference proteome</keyword>
<keyword evidence="2" id="KW-0812">Transmembrane</keyword>
<dbReference type="EMBL" id="FNFO01000001">
    <property type="protein sequence ID" value="SDJ89361.1"/>
    <property type="molecule type" value="Genomic_DNA"/>
</dbReference>
<feature type="transmembrane region" description="Helical" evidence="2">
    <location>
        <begin position="57"/>
        <end position="78"/>
    </location>
</feature>
<keyword evidence="3" id="KW-0732">Signal</keyword>
<gene>
    <name evidence="4" type="ORF">SAMN05421823_101353</name>
</gene>
<feature type="transmembrane region" description="Helical" evidence="2">
    <location>
        <begin position="90"/>
        <end position="111"/>
    </location>
</feature>
<feature type="transmembrane region" description="Helical" evidence="2">
    <location>
        <begin position="123"/>
        <end position="142"/>
    </location>
</feature>
<dbReference type="AlphaFoldDB" id="A0A1G8XFW5"/>
<accession>A0A1G8XFW5</accession>
<feature type="compositionally biased region" description="Polar residues" evidence="1">
    <location>
        <begin position="170"/>
        <end position="180"/>
    </location>
</feature>
<protein>
    <recommendedName>
        <fullName evidence="6">DUF1440 domain-containing protein</fullName>
    </recommendedName>
</protein>
<feature type="region of interest" description="Disordered" evidence="1">
    <location>
        <begin position="150"/>
        <end position="180"/>
    </location>
</feature>